<dbReference type="AlphaFoldDB" id="A0A813F2B5"/>
<dbReference type="Pfam" id="PF00255">
    <property type="entry name" value="GSHPx"/>
    <property type="match status" value="1"/>
</dbReference>
<dbReference type="GO" id="GO:0006979">
    <property type="term" value="P:response to oxidative stress"/>
    <property type="evidence" value="ECO:0007669"/>
    <property type="project" value="InterPro"/>
</dbReference>
<evidence type="ECO:0000256" key="4">
    <source>
        <dbReference type="RuleBase" id="RU000499"/>
    </source>
</evidence>
<reference evidence="5" key="1">
    <citation type="submission" date="2021-02" db="EMBL/GenBank/DDBJ databases">
        <authorList>
            <person name="Dougan E. K."/>
            <person name="Rhodes N."/>
            <person name="Thang M."/>
            <person name="Chan C."/>
        </authorList>
    </citation>
    <scope>NUCLEOTIDE SEQUENCE</scope>
</reference>
<comment type="caution">
    <text evidence="5">The sequence shown here is derived from an EMBL/GenBank/DDBJ whole genome shotgun (WGS) entry which is preliminary data.</text>
</comment>
<accession>A0A813F2B5</accession>
<proteinExistence type="inferred from homology"/>
<evidence type="ECO:0000256" key="2">
    <source>
        <dbReference type="ARBA" id="ARBA00022559"/>
    </source>
</evidence>
<dbReference type="Proteomes" id="UP000654075">
    <property type="component" value="Unassembled WGS sequence"/>
</dbReference>
<name>A0A813F2B5_POLGL</name>
<dbReference type="Gene3D" id="3.40.30.10">
    <property type="entry name" value="Glutaredoxin"/>
    <property type="match status" value="1"/>
</dbReference>
<dbReference type="OrthoDB" id="446890at2759"/>
<dbReference type="GO" id="GO:0004601">
    <property type="term" value="F:peroxidase activity"/>
    <property type="evidence" value="ECO:0007669"/>
    <property type="project" value="UniProtKB-KW"/>
</dbReference>
<evidence type="ECO:0000313" key="5">
    <source>
        <dbReference type="EMBL" id="CAE8605457.1"/>
    </source>
</evidence>
<dbReference type="EMBL" id="CAJNNV010017867">
    <property type="protein sequence ID" value="CAE8605457.1"/>
    <property type="molecule type" value="Genomic_DNA"/>
</dbReference>
<dbReference type="InterPro" id="IPR000889">
    <property type="entry name" value="Glutathione_peroxidase"/>
</dbReference>
<keyword evidence="3 4" id="KW-0560">Oxidoreductase</keyword>
<evidence type="ECO:0000313" key="6">
    <source>
        <dbReference type="Proteomes" id="UP000654075"/>
    </source>
</evidence>
<sequence length="125" mass="13714">MTKANYTALGPLMQSFKDQKVKVLLFPCNQFLGQEPGQPTAQSANLMSDGALDIAATEKVTLMSKVEVNGANASDIFEFLKYNSPLYSVSKAQSSPIPWNFSKFLVNPKGGSVYKYYSPKASFDQ</sequence>
<dbReference type="PROSITE" id="PS51355">
    <property type="entry name" value="GLUTATHIONE_PEROXID_3"/>
    <property type="match status" value="1"/>
</dbReference>
<dbReference type="PRINTS" id="PR01011">
    <property type="entry name" value="GLUTPROXDASE"/>
</dbReference>
<keyword evidence="2 4" id="KW-0575">Peroxidase</keyword>
<dbReference type="PANTHER" id="PTHR11592">
    <property type="entry name" value="GLUTATHIONE PEROXIDASE"/>
    <property type="match status" value="1"/>
</dbReference>
<dbReference type="PIRSF" id="PIRSF000303">
    <property type="entry name" value="Glutathion_perox"/>
    <property type="match status" value="1"/>
</dbReference>
<evidence type="ECO:0000256" key="1">
    <source>
        <dbReference type="ARBA" id="ARBA00006926"/>
    </source>
</evidence>
<gene>
    <name evidence="5" type="ORF">PGLA1383_LOCUS23571</name>
</gene>
<feature type="non-terminal residue" evidence="5">
    <location>
        <position position="125"/>
    </location>
</feature>
<dbReference type="PANTHER" id="PTHR11592:SF132">
    <property type="entry name" value="GLUTATHIONE PEROXIDASE 7, CHLOROPLASTIC-RELATED"/>
    <property type="match status" value="1"/>
</dbReference>
<dbReference type="SUPFAM" id="SSF52833">
    <property type="entry name" value="Thioredoxin-like"/>
    <property type="match status" value="1"/>
</dbReference>
<organism evidence="5 6">
    <name type="scientific">Polarella glacialis</name>
    <name type="common">Dinoflagellate</name>
    <dbReference type="NCBI Taxonomy" id="89957"/>
    <lineage>
        <taxon>Eukaryota</taxon>
        <taxon>Sar</taxon>
        <taxon>Alveolata</taxon>
        <taxon>Dinophyceae</taxon>
        <taxon>Suessiales</taxon>
        <taxon>Suessiaceae</taxon>
        <taxon>Polarella</taxon>
    </lineage>
</organism>
<comment type="similarity">
    <text evidence="1 4">Belongs to the glutathione peroxidase family.</text>
</comment>
<keyword evidence="6" id="KW-1185">Reference proteome</keyword>
<protein>
    <recommendedName>
        <fullName evidence="4">Glutathione peroxidase</fullName>
    </recommendedName>
</protein>
<evidence type="ECO:0000256" key="3">
    <source>
        <dbReference type="ARBA" id="ARBA00023002"/>
    </source>
</evidence>
<dbReference type="OMA" id="MASGENW"/>
<dbReference type="InterPro" id="IPR036249">
    <property type="entry name" value="Thioredoxin-like_sf"/>
</dbReference>